<accession>A0A8U0R690</accession>
<proteinExistence type="inferred from homology"/>
<evidence type="ECO:0000313" key="4">
    <source>
        <dbReference type="RefSeq" id="XP_038855638.1"/>
    </source>
</evidence>
<sequence length="137" mass="15475">MNHTRQMGDLYGGQFPVLTTSEDCLYLNIYTPVKPGDPRKLPVRRDMRMYSYLPQEVPQHWRWPVPRNVGVLDQVCALCWVQETISSFGGDPGSVTIFRESADALSVCRLTLGTDPWFCLSSGLFHRAISQSGEPLI</sequence>
<keyword evidence="3" id="KW-1185">Reference proteome</keyword>
<organism evidence="3 4">
    <name type="scientific">Salvelinus namaycush</name>
    <name type="common">Lake trout</name>
    <name type="synonym">Salmo namaycush</name>
    <dbReference type="NCBI Taxonomy" id="8040"/>
    <lineage>
        <taxon>Eukaryota</taxon>
        <taxon>Metazoa</taxon>
        <taxon>Chordata</taxon>
        <taxon>Craniata</taxon>
        <taxon>Vertebrata</taxon>
        <taxon>Euteleostomi</taxon>
        <taxon>Actinopterygii</taxon>
        <taxon>Neopterygii</taxon>
        <taxon>Teleostei</taxon>
        <taxon>Protacanthopterygii</taxon>
        <taxon>Salmoniformes</taxon>
        <taxon>Salmonidae</taxon>
        <taxon>Salmoninae</taxon>
        <taxon>Salvelinus</taxon>
    </lineage>
</organism>
<dbReference type="InterPro" id="IPR002018">
    <property type="entry name" value="CarbesteraseB"/>
</dbReference>
<dbReference type="RefSeq" id="XP_038855638.1">
    <property type="nucleotide sequence ID" value="XM_038999710.1"/>
</dbReference>
<comment type="similarity">
    <text evidence="1">Belongs to the type-B carboxylesterase/lipase family.</text>
</comment>
<dbReference type="KEGG" id="snh:120052661"/>
<evidence type="ECO:0000256" key="1">
    <source>
        <dbReference type="ARBA" id="ARBA00005964"/>
    </source>
</evidence>
<dbReference type="PANTHER" id="PTHR11559">
    <property type="entry name" value="CARBOXYLESTERASE"/>
    <property type="match status" value="1"/>
</dbReference>
<name>A0A8U0R690_SALNM</name>
<dbReference type="Gene3D" id="3.40.50.1820">
    <property type="entry name" value="alpha/beta hydrolase"/>
    <property type="match status" value="2"/>
</dbReference>
<dbReference type="InterPro" id="IPR029058">
    <property type="entry name" value="AB_hydrolase_fold"/>
</dbReference>
<gene>
    <name evidence="4" type="primary">LOC120052661</name>
</gene>
<dbReference type="PROSITE" id="PS00941">
    <property type="entry name" value="CARBOXYLESTERASE_B_2"/>
    <property type="match status" value="1"/>
</dbReference>
<dbReference type="GeneID" id="120052661"/>
<dbReference type="InterPro" id="IPR050309">
    <property type="entry name" value="Type-B_Carboxylest/Lipase"/>
</dbReference>
<dbReference type="Proteomes" id="UP000808372">
    <property type="component" value="Chromosome 1"/>
</dbReference>
<reference evidence="4" key="1">
    <citation type="submission" date="2025-08" db="UniProtKB">
        <authorList>
            <consortium name="RefSeq"/>
        </authorList>
    </citation>
    <scope>IDENTIFICATION</scope>
    <source>
        <tissue evidence="4">White muscle</tissue>
    </source>
</reference>
<evidence type="ECO:0000313" key="3">
    <source>
        <dbReference type="Proteomes" id="UP000808372"/>
    </source>
</evidence>
<dbReference type="AlphaFoldDB" id="A0A8U0R690"/>
<dbReference type="Pfam" id="PF00135">
    <property type="entry name" value="COesterase"/>
    <property type="match status" value="1"/>
</dbReference>
<evidence type="ECO:0000259" key="2">
    <source>
        <dbReference type="Pfam" id="PF00135"/>
    </source>
</evidence>
<feature type="non-terminal residue" evidence="4">
    <location>
        <position position="137"/>
    </location>
</feature>
<protein>
    <submittedName>
        <fullName evidence="4">Carboxylesterase 4A-like</fullName>
    </submittedName>
</protein>
<dbReference type="SUPFAM" id="SSF53474">
    <property type="entry name" value="alpha/beta-Hydrolases"/>
    <property type="match status" value="1"/>
</dbReference>
<dbReference type="InterPro" id="IPR019819">
    <property type="entry name" value="Carboxylesterase_B_CS"/>
</dbReference>
<feature type="domain" description="Carboxylesterase type B" evidence="2">
    <location>
        <begin position="65"/>
        <end position="136"/>
    </location>
</feature>